<evidence type="ECO:0000256" key="4">
    <source>
        <dbReference type="ARBA" id="ARBA00022597"/>
    </source>
</evidence>
<dbReference type="AlphaFoldDB" id="A0A6H1WUT9"/>
<evidence type="ECO:0000256" key="2">
    <source>
        <dbReference type="ARBA" id="ARBA00022448"/>
    </source>
</evidence>
<dbReference type="GO" id="GO:0005737">
    <property type="term" value="C:cytoplasm"/>
    <property type="evidence" value="ECO:0007669"/>
    <property type="project" value="UniProtKB-SubCell"/>
</dbReference>
<dbReference type="RefSeq" id="WP_168720290.1">
    <property type="nucleotide sequence ID" value="NZ_CP042909.1"/>
</dbReference>
<evidence type="ECO:0000313" key="9">
    <source>
        <dbReference type="EMBL" id="QJA06941.1"/>
    </source>
</evidence>
<dbReference type="PANTHER" id="PTHR33799:SF1">
    <property type="entry name" value="PTS SYSTEM MANNOSE-SPECIFIC EIIAB COMPONENT-RELATED"/>
    <property type="match status" value="1"/>
</dbReference>
<evidence type="ECO:0000313" key="10">
    <source>
        <dbReference type="Proteomes" id="UP000501253"/>
    </source>
</evidence>
<dbReference type="KEGG" id="tmai:FVE67_09135"/>
<proteinExistence type="predicted"/>
<reference evidence="9 10" key="1">
    <citation type="submission" date="2019-08" db="EMBL/GenBank/DDBJ databases">
        <title>Complete genome sequence of Thermosulfurimonas marina SU872T, an anaerobic thermophilic chemolithoautotrophic bacterium isolated from a shallow marine hydrothermal vent.</title>
        <authorList>
            <person name="Allioux M."/>
            <person name="Jebbar M."/>
            <person name="Slobodkina G."/>
            <person name="Slobodkin A."/>
            <person name="Moalic Y."/>
            <person name="Frolova A."/>
            <person name="Shao Z."/>
            <person name="Alain K."/>
        </authorList>
    </citation>
    <scope>NUCLEOTIDE SEQUENCE [LARGE SCALE GENOMIC DNA]</scope>
    <source>
        <strain evidence="9 10">SU872</strain>
    </source>
</reference>
<feature type="domain" description="PTS EIIA type-4" evidence="8">
    <location>
        <begin position="1"/>
        <end position="123"/>
    </location>
</feature>
<organism evidence="9 10">
    <name type="scientific">Thermosulfurimonas marina</name>
    <dbReference type="NCBI Taxonomy" id="2047767"/>
    <lineage>
        <taxon>Bacteria</taxon>
        <taxon>Pseudomonadati</taxon>
        <taxon>Thermodesulfobacteriota</taxon>
        <taxon>Thermodesulfobacteria</taxon>
        <taxon>Thermodesulfobacteriales</taxon>
        <taxon>Thermodesulfobacteriaceae</taxon>
        <taxon>Thermosulfurimonas</taxon>
    </lineage>
</organism>
<evidence type="ECO:0000256" key="5">
    <source>
        <dbReference type="ARBA" id="ARBA00022679"/>
    </source>
</evidence>
<dbReference type="GO" id="GO:0016301">
    <property type="term" value="F:kinase activity"/>
    <property type="evidence" value="ECO:0007669"/>
    <property type="project" value="UniProtKB-KW"/>
</dbReference>
<dbReference type="GO" id="GO:0016020">
    <property type="term" value="C:membrane"/>
    <property type="evidence" value="ECO:0007669"/>
    <property type="project" value="InterPro"/>
</dbReference>
<evidence type="ECO:0000256" key="3">
    <source>
        <dbReference type="ARBA" id="ARBA00022490"/>
    </source>
</evidence>
<keyword evidence="3" id="KW-0963">Cytoplasm</keyword>
<keyword evidence="10" id="KW-1185">Reference proteome</keyword>
<dbReference type="InterPro" id="IPR004701">
    <property type="entry name" value="PTS_EIIA_man-typ"/>
</dbReference>
<name>A0A6H1WUT9_9BACT</name>
<sequence length="132" mass="13985">MTGIVVIAHGNLARELAQVATFILGRGSGPLLPLDIDPSEAPEKIRERVAGAIKEADQGQGVLILTDLFGGTPSNFGLAFLEEGRIEVVSGVNLPMIIKALQHQDLPPRELANLVTEAGRKSIIRSAGLLED</sequence>
<dbReference type="InterPro" id="IPR051471">
    <property type="entry name" value="Bacterial_PTS_sugar_comp"/>
</dbReference>
<evidence type="ECO:0000259" key="8">
    <source>
        <dbReference type="PROSITE" id="PS51096"/>
    </source>
</evidence>
<keyword evidence="4 9" id="KW-0762">Sugar transport</keyword>
<protein>
    <submittedName>
        <fullName evidence="9">PTS sugar transporter subunit IIA</fullName>
    </submittedName>
</protein>
<keyword evidence="7" id="KW-0418">Kinase</keyword>
<comment type="subcellular location">
    <subcellularLocation>
        <location evidence="1">Cytoplasm</location>
    </subcellularLocation>
</comment>
<dbReference type="SUPFAM" id="SSF53062">
    <property type="entry name" value="PTS system fructose IIA component-like"/>
    <property type="match status" value="1"/>
</dbReference>
<dbReference type="CDD" id="cd00006">
    <property type="entry name" value="PTS_IIA_man"/>
    <property type="match status" value="1"/>
</dbReference>
<keyword evidence="6" id="KW-0598">Phosphotransferase system</keyword>
<evidence type="ECO:0000256" key="7">
    <source>
        <dbReference type="ARBA" id="ARBA00022777"/>
    </source>
</evidence>
<dbReference type="InterPro" id="IPR036662">
    <property type="entry name" value="PTS_EIIA_man-typ_sf"/>
</dbReference>
<gene>
    <name evidence="9" type="ORF">FVE67_09135</name>
</gene>
<evidence type="ECO:0000256" key="6">
    <source>
        <dbReference type="ARBA" id="ARBA00022683"/>
    </source>
</evidence>
<keyword evidence="2" id="KW-0813">Transport</keyword>
<dbReference type="Proteomes" id="UP000501253">
    <property type="component" value="Chromosome"/>
</dbReference>
<keyword evidence="5" id="KW-0808">Transferase</keyword>
<evidence type="ECO:0000256" key="1">
    <source>
        <dbReference type="ARBA" id="ARBA00004496"/>
    </source>
</evidence>
<dbReference type="GO" id="GO:0009401">
    <property type="term" value="P:phosphoenolpyruvate-dependent sugar phosphotransferase system"/>
    <property type="evidence" value="ECO:0007669"/>
    <property type="project" value="UniProtKB-KW"/>
</dbReference>
<dbReference type="Pfam" id="PF03610">
    <property type="entry name" value="EIIA-man"/>
    <property type="match status" value="1"/>
</dbReference>
<dbReference type="InterPro" id="IPR033887">
    <property type="entry name" value="PTS_IIA_man"/>
</dbReference>
<dbReference type="PROSITE" id="PS51096">
    <property type="entry name" value="PTS_EIIA_TYPE_4"/>
    <property type="match status" value="1"/>
</dbReference>
<dbReference type="EMBL" id="CP042909">
    <property type="protein sequence ID" value="QJA06941.1"/>
    <property type="molecule type" value="Genomic_DNA"/>
</dbReference>
<dbReference type="Gene3D" id="3.40.50.510">
    <property type="entry name" value="Phosphotransferase system, mannose-type IIA component"/>
    <property type="match status" value="1"/>
</dbReference>
<accession>A0A6H1WUT9</accession>
<dbReference type="PANTHER" id="PTHR33799">
    <property type="entry name" value="PTS PERMEASE-RELATED-RELATED"/>
    <property type="match status" value="1"/>
</dbReference>